<dbReference type="PANTHER" id="PTHR43637">
    <property type="entry name" value="UPF0273 PROTEIN TM_0370"/>
    <property type="match status" value="1"/>
</dbReference>
<dbReference type="PaxDb" id="589924-Ferp_1435"/>
<dbReference type="KEGG" id="fpl:Ferp_1435"/>
<dbReference type="SUPFAM" id="SSF52540">
    <property type="entry name" value="P-loop containing nucleoside triphosphate hydrolases"/>
    <property type="match status" value="1"/>
</dbReference>
<dbReference type="AlphaFoldDB" id="D3RYM3"/>
<dbReference type="RefSeq" id="WP_012965929.1">
    <property type="nucleotide sequence ID" value="NC_013849.1"/>
</dbReference>
<accession>D3RYM3</accession>
<dbReference type="InterPro" id="IPR027417">
    <property type="entry name" value="P-loop_NTPase"/>
</dbReference>
<dbReference type="GO" id="GO:0005524">
    <property type="term" value="F:ATP binding"/>
    <property type="evidence" value="ECO:0007669"/>
    <property type="project" value="UniProtKB-KW"/>
</dbReference>
<keyword evidence="1" id="KW-0547">Nucleotide-binding</keyword>
<dbReference type="HOGENOM" id="CLU_069300_0_0_2"/>
<sequence>MERIPTGITILDKRLGGGLPAGTMVCIFANPIAMPEVFLHQFASVYATFYFTTVRPAKYVRENIESMGFDVDHIEFIDVFEKYYLSETGAFVVEDMYRDRNIFDFVDAKLSEISTEKHVIIIFDNLSFFLKLNVPVGLKEWLINKIYVTTKNVEGISYCYVIKNIHPKDLESLVIDLSDAVFDIDVERHGDRIVNRLAIPKVRNMQPITETFRYYISEGVQIDTSRDIA</sequence>
<dbReference type="OrthoDB" id="49711at2157"/>
<evidence type="ECO:0000256" key="2">
    <source>
        <dbReference type="ARBA" id="ARBA00022840"/>
    </source>
</evidence>
<organism evidence="3 4">
    <name type="scientific">Ferroglobus placidus (strain DSM 10642 / AEDII12DO)</name>
    <dbReference type="NCBI Taxonomy" id="589924"/>
    <lineage>
        <taxon>Archaea</taxon>
        <taxon>Methanobacteriati</taxon>
        <taxon>Methanobacteriota</taxon>
        <taxon>Archaeoglobi</taxon>
        <taxon>Archaeoglobales</taxon>
        <taxon>Archaeoglobaceae</taxon>
        <taxon>Ferroglobus</taxon>
    </lineage>
</organism>
<evidence type="ECO:0008006" key="5">
    <source>
        <dbReference type="Google" id="ProtNLM"/>
    </source>
</evidence>
<dbReference type="Gene3D" id="3.40.50.300">
    <property type="entry name" value="P-loop containing nucleotide triphosphate hydrolases"/>
    <property type="match status" value="1"/>
</dbReference>
<dbReference type="InterPro" id="IPR055549">
    <property type="entry name" value="DUF7125"/>
</dbReference>
<keyword evidence="2" id="KW-0067">ATP-binding</keyword>
<dbReference type="Pfam" id="PF23442">
    <property type="entry name" value="DUF7125"/>
    <property type="match status" value="1"/>
</dbReference>
<evidence type="ECO:0000313" key="4">
    <source>
        <dbReference type="Proteomes" id="UP000002613"/>
    </source>
</evidence>
<protein>
    <recommendedName>
        <fullName evidence="5">KaiC-like domain-containing protein</fullName>
    </recommendedName>
</protein>
<evidence type="ECO:0000256" key="1">
    <source>
        <dbReference type="ARBA" id="ARBA00022741"/>
    </source>
</evidence>
<proteinExistence type="predicted"/>
<keyword evidence="4" id="KW-1185">Reference proteome</keyword>
<dbReference type="eggNOG" id="arCOG01175">
    <property type="taxonomic scope" value="Archaea"/>
</dbReference>
<gene>
    <name evidence="3" type="ordered locus">Ferp_1435</name>
</gene>
<name>D3RYM3_FERPA</name>
<dbReference type="Proteomes" id="UP000002613">
    <property type="component" value="Chromosome"/>
</dbReference>
<dbReference type="GeneID" id="8778954"/>
<reference evidence="4" key="1">
    <citation type="submission" date="2010-02" db="EMBL/GenBank/DDBJ databases">
        <title>Complete sequence of Ferroglobus placidus DSM 10642.</title>
        <authorList>
            <consortium name="US DOE Joint Genome Institute"/>
            <person name="Lucas S."/>
            <person name="Copeland A."/>
            <person name="Lapidus A."/>
            <person name="Cheng J.-F."/>
            <person name="Bruce D."/>
            <person name="Goodwin L."/>
            <person name="Pitluck S."/>
            <person name="Saunders E."/>
            <person name="Brettin T."/>
            <person name="Detter J.C."/>
            <person name="Han C."/>
            <person name="Tapia R."/>
            <person name="Larimer F."/>
            <person name="Land M."/>
            <person name="Hauser L."/>
            <person name="Kyrpides N."/>
            <person name="Ivanova N."/>
            <person name="Holmes D."/>
            <person name="Lovley D."/>
            <person name="Kyrpides N."/>
            <person name="Anderson I.J."/>
            <person name="Woyke T."/>
        </authorList>
    </citation>
    <scope>NUCLEOTIDE SEQUENCE [LARGE SCALE GENOMIC DNA]</scope>
    <source>
        <strain evidence="4">DSM 10642 / AEDII12DO</strain>
    </source>
</reference>
<dbReference type="STRING" id="589924.Ferp_1435"/>
<evidence type="ECO:0000313" key="3">
    <source>
        <dbReference type="EMBL" id="ADC65586.1"/>
    </source>
</evidence>
<dbReference type="EMBL" id="CP001899">
    <property type="protein sequence ID" value="ADC65586.1"/>
    <property type="molecule type" value="Genomic_DNA"/>
</dbReference>
<reference evidence="3 4" key="2">
    <citation type="journal article" date="2011" name="Stand. Genomic Sci.">
        <title>Complete genome sequence of Ferroglobus placidus AEDII12DO.</title>
        <authorList>
            <person name="Anderson I."/>
            <person name="Risso C."/>
            <person name="Holmes D."/>
            <person name="Lucas S."/>
            <person name="Copeland A."/>
            <person name="Lapidus A."/>
            <person name="Cheng J.F."/>
            <person name="Bruce D."/>
            <person name="Goodwin L."/>
            <person name="Pitluck S."/>
            <person name="Saunders E."/>
            <person name="Brettin T."/>
            <person name="Detter J.C."/>
            <person name="Han C."/>
            <person name="Tapia R."/>
            <person name="Larimer F."/>
            <person name="Land M."/>
            <person name="Hauser L."/>
            <person name="Woyke T."/>
            <person name="Lovley D."/>
            <person name="Kyrpides N."/>
            <person name="Ivanova N."/>
        </authorList>
    </citation>
    <scope>NUCLEOTIDE SEQUENCE [LARGE SCALE GENOMIC DNA]</scope>
    <source>
        <strain evidence="4">DSM 10642 / AEDII12DO</strain>
    </source>
</reference>